<evidence type="ECO:0000313" key="3">
    <source>
        <dbReference type="EMBL" id="GFN82125.1"/>
    </source>
</evidence>
<gene>
    <name evidence="3" type="ORF">PoB_000863100</name>
</gene>
<dbReference type="CDD" id="cd12885">
    <property type="entry name" value="SPRY_RanBP_like"/>
    <property type="match status" value="1"/>
</dbReference>
<dbReference type="InterPro" id="IPR032675">
    <property type="entry name" value="LRR_dom_sf"/>
</dbReference>
<dbReference type="EMBL" id="BLXT01000976">
    <property type="protein sequence ID" value="GFN82125.1"/>
    <property type="molecule type" value="Genomic_DNA"/>
</dbReference>
<evidence type="ECO:0000313" key="4">
    <source>
        <dbReference type="Proteomes" id="UP000735302"/>
    </source>
</evidence>
<proteinExistence type="predicted"/>
<keyword evidence="4" id="KW-1185">Reference proteome</keyword>
<dbReference type="SUPFAM" id="SSF49899">
    <property type="entry name" value="Concanavalin A-like lectins/glucanases"/>
    <property type="match status" value="1"/>
</dbReference>
<reference evidence="3 4" key="1">
    <citation type="journal article" date="2021" name="Elife">
        <title>Chloroplast acquisition without the gene transfer in kleptoplastic sea slugs, Plakobranchus ocellatus.</title>
        <authorList>
            <person name="Maeda T."/>
            <person name="Takahashi S."/>
            <person name="Yoshida T."/>
            <person name="Shimamura S."/>
            <person name="Takaki Y."/>
            <person name="Nagai Y."/>
            <person name="Toyoda A."/>
            <person name="Suzuki Y."/>
            <person name="Arimoto A."/>
            <person name="Ishii H."/>
            <person name="Satoh N."/>
            <person name="Nishiyama T."/>
            <person name="Hasebe M."/>
            <person name="Maruyama T."/>
            <person name="Minagawa J."/>
            <person name="Obokata J."/>
            <person name="Shigenobu S."/>
        </authorList>
    </citation>
    <scope>NUCLEOTIDE SEQUENCE [LARGE SCALE GENOMIC DNA]</scope>
</reference>
<dbReference type="InterPro" id="IPR003877">
    <property type="entry name" value="SPRY_dom"/>
</dbReference>
<dbReference type="InterPro" id="IPR013320">
    <property type="entry name" value="ConA-like_dom_sf"/>
</dbReference>
<accession>A0AAV3YG27</accession>
<dbReference type="AlphaFoldDB" id="A0AAV3YG27"/>
<dbReference type="InterPro" id="IPR043136">
    <property type="entry name" value="B30.2/SPRY_sf"/>
</dbReference>
<dbReference type="InterPro" id="IPR044736">
    <property type="entry name" value="Gid1/RanBPM/SPLA_SPRY"/>
</dbReference>
<feature type="region of interest" description="Disordered" evidence="1">
    <location>
        <begin position="49"/>
        <end position="70"/>
    </location>
</feature>
<dbReference type="SUPFAM" id="SSF52047">
    <property type="entry name" value="RNI-like"/>
    <property type="match status" value="1"/>
</dbReference>
<evidence type="ECO:0000259" key="2">
    <source>
        <dbReference type="Pfam" id="PF00622"/>
    </source>
</evidence>
<protein>
    <submittedName>
        <fullName evidence="3">Spry domain containing 3</fullName>
    </submittedName>
</protein>
<name>A0AAV3YG27_9GAST</name>
<dbReference type="PANTHER" id="PTHR12864">
    <property type="entry name" value="RAN BINDING PROTEIN 9-RELATED"/>
    <property type="match status" value="1"/>
</dbReference>
<dbReference type="Gene3D" id="2.60.120.920">
    <property type="match status" value="3"/>
</dbReference>
<evidence type="ECO:0000256" key="1">
    <source>
        <dbReference type="SAM" id="MobiDB-lite"/>
    </source>
</evidence>
<dbReference type="Gene3D" id="3.80.10.10">
    <property type="entry name" value="Ribonuclease Inhibitor"/>
    <property type="match status" value="1"/>
</dbReference>
<feature type="domain" description="SPRY" evidence="2">
    <location>
        <begin position="770"/>
        <end position="846"/>
    </location>
</feature>
<sequence>MASRRKAKSMPAKKNVAEFEDDFDLEDMTQSAPADIYPATQQIPKETVDLLHPDSAQPAEETKDPAAEIGGLRRLSIKPLQTKKKAVQEVNPSTLSAHFEEVFSLGYIPLDNFSNNVKNAVALAKTKKVDLTSIDFGKQGYITDAILKTMVQTLGKAGLSHVIRISLEGCSIITDVGLQWLVDGLAENKNNILVNINGCTKVSDGGLASLVNCPNVGSIEAMATMVTHLNSAANTKGCPLLVNQSEKTTHAHKESHVIVVPISTSNSLSSCISSGKAEQREPFHYTPDVVMQDWKINITEVERNHVLFSTSTPPNPIHTIITFDASADLQKLKQNIGENIAHIISKELVNPKVNFKGKKILVGSHGFMDTFSWNKCSLSADGILKNTSDSPSVIGAVVSKQPLSRSNPYFEVQCLVSKAETGLIIGIMHDILLTDRFPLDSKERSGGAVDGQEMEDGAVYGFGVKGTWESEYVPGINATYYFTKNGEELKDKKTAEKPHIGMYPIVSVMGKSFAAIKFLNMACPPEPLLKQWEDNDLWWTPMFHYNVLYDDSGIVSFLYNYKSSGSIGLVTFQQPITRAQNTFSIKILKQSPQAIVTMGVGPEDYPLNRQPGWEKGSIGYHGDNGQFYIELGTGTYSGTGNPPVWKAGDEVTAVVKDFGEAETIQPEDTVVVDFYLNQKLIQTVRHKLTGGKKGMRWVFLLGLKGKNTQVQVRNFRPAFFPPPPRMDMLTMGRANFINVFDDGRLVHRRFDKRELFSTFISKTPFNKQLTYFEVRVKHLGGEMHAAIGIAPADYPVNNMVGWLAGSLGYHADNGYLYENEPQGKKSSADNAKYTTGDVVGCGFETQGVAFKEDGSIKPQQTLRFYFTKNGKRMHVAEYTLLTAYVCSAVCNYIH</sequence>
<dbReference type="InterPro" id="IPR050618">
    <property type="entry name" value="Ubq-SigPath_Reg"/>
</dbReference>
<organism evidence="3 4">
    <name type="scientific">Plakobranchus ocellatus</name>
    <dbReference type="NCBI Taxonomy" id="259542"/>
    <lineage>
        <taxon>Eukaryota</taxon>
        <taxon>Metazoa</taxon>
        <taxon>Spiralia</taxon>
        <taxon>Lophotrochozoa</taxon>
        <taxon>Mollusca</taxon>
        <taxon>Gastropoda</taxon>
        <taxon>Heterobranchia</taxon>
        <taxon>Euthyneura</taxon>
        <taxon>Panpulmonata</taxon>
        <taxon>Sacoglossa</taxon>
        <taxon>Placobranchoidea</taxon>
        <taxon>Plakobranchidae</taxon>
        <taxon>Plakobranchus</taxon>
    </lineage>
</organism>
<dbReference type="Proteomes" id="UP000735302">
    <property type="component" value="Unassembled WGS sequence"/>
</dbReference>
<dbReference type="Pfam" id="PF00622">
    <property type="entry name" value="SPRY"/>
    <property type="match status" value="1"/>
</dbReference>
<comment type="caution">
    <text evidence="3">The sequence shown here is derived from an EMBL/GenBank/DDBJ whole genome shotgun (WGS) entry which is preliminary data.</text>
</comment>